<proteinExistence type="predicted"/>
<gene>
    <name evidence="1" type="ORF">COW36_06105</name>
</gene>
<dbReference type="AlphaFoldDB" id="A0A2M7G7P2"/>
<protein>
    <recommendedName>
        <fullName evidence="3">Actin-like protein N-terminal domain-containing protein</fullName>
    </recommendedName>
</protein>
<organism evidence="1 2">
    <name type="scientific">bacterium (Candidatus Blackallbacteria) CG17_big_fil_post_rev_8_21_14_2_50_48_46</name>
    <dbReference type="NCBI Taxonomy" id="2014261"/>
    <lineage>
        <taxon>Bacteria</taxon>
        <taxon>Candidatus Blackallbacteria</taxon>
    </lineage>
</organism>
<dbReference type="Proteomes" id="UP000231019">
    <property type="component" value="Unassembled WGS sequence"/>
</dbReference>
<dbReference type="Gene3D" id="3.30.420.190">
    <property type="entry name" value="conserved archaeal protein q6m145"/>
    <property type="match status" value="1"/>
</dbReference>
<reference evidence="1 2" key="1">
    <citation type="submission" date="2017-09" db="EMBL/GenBank/DDBJ databases">
        <title>Depth-based differentiation of microbial function through sediment-hosted aquifers and enrichment of novel symbionts in the deep terrestrial subsurface.</title>
        <authorList>
            <person name="Probst A.J."/>
            <person name="Ladd B."/>
            <person name="Jarett J.K."/>
            <person name="Geller-Mcgrath D.E."/>
            <person name="Sieber C.M."/>
            <person name="Emerson J.B."/>
            <person name="Anantharaman K."/>
            <person name="Thomas B.C."/>
            <person name="Malmstrom R."/>
            <person name="Stieglmeier M."/>
            <person name="Klingl A."/>
            <person name="Woyke T."/>
            <person name="Ryan C.M."/>
            <person name="Banfield J.F."/>
        </authorList>
    </citation>
    <scope>NUCLEOTIDE SEQUENCE [LARGE SCALE GENOMIC DNA]</scope>
    <source>
        <strain evidence="1">CG17_big_fil_post_rev_8_21_14_2_50_48_46</strain>
    </source>
</reference>
<accession>A0A2M7G7P2</accession>
<name>A0A2M7G7P2_9BACT</name>
<sequence length="378" mass="43418">MAYTLGIDLDIDQVKLCLIHVEGPQKVPYVDWLIFRVPFHFGPDYYCEFGGALMETIAQFLYVKKIDPQQLNKIYFLSGMPYSAFGSYEEGLHYTANVFIQSLFDPEKVGIVRADGKPFTPRELFSVKGENASAFVATQFYGSAYLASRMYKNAMVVDVGSRETHITPILKSRIDPEGRARLARYLRHRLTHHQFMPHGALYTSVNQIKQSAQLKDQEYPFTARVCRMVVIASLLKYIHPEIAREHDFPLLQENDAYILLARAIGLDLKTISPKELHELAQVIYTDFCDYLGHSLQEVMKPLGRQQEQLQLVSTGVAGKHMMEHAFRRNQLIKERFVHFADKLPHRLHEASNAYGIALYAMERLMDETFPPEKVEVLP</sequence>
<evidence type="ECO:0008006" key="3">
    <source>
        <dbReference type="Google" id="ProtNLM"/>
    </source>
</evidence>
<evidence type="ECO:0000313" key="1">
    <source>
        <dbReference type="EMBL" id="PIW18100.1"/>
    </source>
</evidence>
<comment type="caution">
    <text evidence="1">The sequence shown here is derived from an EMBL/GenBank/DDBJ whole genome shotgun (WGS) entry which is preliminary data.</text>
</comment>
<dbReference type="EMBL" id="PFFQ01000014">
    <property type="protein sequence ID" value="PIW18100.1"/>
    <property type="molecule type" value="Genomic_DNA"/>
</dbReference>
<evidence type="ECO:0000313" key="2">
    <source>
        <dbReference type="Proteomes" id="UP000231019"/>
    </source>
</evidence>